<gene>
    <name evidence="1" type="ORF">AKAW2_50087A</name>
</gene>
<organism evidence="1 2">
    <name type="scientific">Aspergillus kawachii</name>
    <name type="common">White koji mold</name>
    <name type="synonym">Aspergillus awamori var. kawachi</name>
    <dbReference type="NCBI Taxonomy" id="1069201"/>
    <lineage>
        <taxon>Eukaryota</taxon>
        <taxon>Fungi</taxon>
        <taxon>Dikarya</taxon>
        <taxon>Ascomycota</taxon>
        <taxon>Pezizomycotina</taxon>
        <taxon>Eurotiomycetes</taxon>
        <taxon>Eurotiomycetidae</taxon>
        <taxon>Eurotiales</taxon>
        <taxon>Aspergillaceae</taxon>
        <taxon>Aspergillus</taxon>
        <taxon>Aspergillus subgen. Circumdati</taxon>
    </lineage>
</organism>
<dbReference type="RefSeq" id="XP_041543508.1">
    <property type="nucleotide sequence ID" value="XM_041689865.1"/>
</dbReference>
<dbReference type="AlphaFoldDB" id="A0A7R7WB86"/>
<name>A0A7R7WB86_ASPKA</name>
<evidence type="ECO:0000313" key="1">
    <source>
        <dbReference type="EMBL" id="BCR99745.1"/>
    </source>
</evidence>
<dbReference type="GeneID" id="64961067"/>
<proteinExistence type="predicted"/>
<evidence type="ECO:0000313" key="2">
    <source>
        <dbReference type="Proteomes" id="UP000661280"/>
    </source>
</evidence>
<reference evidence="1" key="2">
    <citation type="submission" date="2021-02" db="EMBL/GenBank/DDBJ databases">
        <title>Aspergillus luchuensis mut. kawachii IFO 4304 genome sequence.</title>
        <authorList>
            <person name="Mori K."/>
            <person name="Kadooka C."/>
            <person name="Goto M."/>
            <person name="Futagami T."/>
        </authorList>
    </citation>
    <scope>NUCLEOTIDE SEQUENCE</scope>
    <source>
        <strain evidence="1">IFO 4308</strain>
    </source>
</reference>
<dbReference type="EMBL" id="AP024429">
    <property type="protein sequence ID" value="BCR99745.1"/>
    <property type="molecule type" value="Genomic_DNA"/>
</dbReference>
<protein>
    <submittedName>
        <fullName evidence="1">Uncharacterized protein</fullName>
    </submittedName>
</protein>
<dbReference type="Proteomes" id="UP000661280">
    <property type="component" value="Chromosome 5"/>
</dbReference>
<reference evidence="1" key="1">
    <citation type="submission" date="2021-01" db="EMBL/GenBank/DDBJ databases">
        <authorList>
            <consortium name="Aspergillus luchuensis mut. kawachii IFO 4304 genome sequencing consortium"/>
            <person name="Kazuki M."/>
            <person name="Futagami T."/>
        </authorList>
    </citation>
    <scope>NUCLEOTIDE SEQUENCE</scope>
    <source>
        <strain evidence="1">IFO 4308</strain>
    </source>
</reference>
<dbReference type="KEGG" id="aluc:AKAW2_50087A"/>
<sequence length="155" mass="17147">MWVYTITVDNILTAPWPVNETELACVVCLTLDGIRFLRDQGRALATLGPDTVWLNKRGQVRLAGVEQSYQIKTSDTNADTLKLTALATGMRSMMATGAGHGRWSSEAQTFLENLPVKSLDMLMKDPFLEKATDESDLKLCVHGANKQARHDLVLL</sequence>
<dbReference type="OrthoDB" id="4504432at2759"/>
<accession>A0A7R7WB86</accession>
<keyword evidence="2" id="KW-1185">Reference proteome</keyword>